<keyword evidence="3" id="KW-0413">Isomerase</keyword>
<evidence type="ECO:0000313" key="7">
    <source>
        <dbReference type="EMBL" id="GAE46236.1"/>
    </source>
</evidence>
<dbReference type="PANTHER" id="PTHR13710">
    <property type="entry name" value="DNA HELICASE RECQ FAMILY MEMBER"/>
    <property type="match status" value="1"/>
</dbReference>
<keyword evidence="7" id="KW-0547">Nucleotide-binding</keyword>
<accession>W4RPI6</accession>
<dbReference type="GO" id="GO:0030894">
    <property type="term" value="C:replisome"/>
    <property type="evidence" value="ECO:0007669"/>
    <property type="project" value="TreeGrafter"/>
</dbReference>
<dbReference type="GO" id="GO:0009378">
    <property type="term" value="F:four-way junction helicase activity"/>
    <property type="evidence" value="ECO:0007669"/>
    <property type="project" value="TreeGrafter"/>
</dbReference>
<dbReference type="GO" id="GO:0006310">
    <property type="term" value="P:DNA recombination"/>
    <property type="evidence" value="ECO:0007669"/>
    <property type="project" value="TreeGrafter"/>
</dbReference>
<feature type="domain" description="Helicase ATP-binding" evidence="6">
    <location>
        <begin position="26"/>
        <end position="95"/>
    </location>
</feature>
<evidence type="ECO:0000313" key="8">
    <source>
        <dbReference type="Proteomes" id="UP000018949"/>
    </source>
</evidence>
<dbReference type="GO" id="GO:0043138">
    <property type="term" value="F:3'-5' DNA helicase activity"/>
    <property type="evidence" value="ECO:0007669"/>
    <property type="project" value="UniProtKB-EC"/>
</dbReference>
<dbReference type="InterPro" id="IPR014001">
    <property type="entry name" value="Helicase_ATP-bd"/>
</dbReference>
<dbReference type="PANTHER" id="PTHR13710:SF105">
    <property type="entry name" value="ATP-DEPENDENT DNA HELICASE Q1"/>
    <property type="match status" value="1"/>
</dbReference>
<dbReference type="InterPro" id="IPR027417">
    <property type="entry name" value="P-loop_NTPase"/>
</dbReference>
<dbReference type="eggNOG" id="COG0514">
    <property type="taxonomic scope" value="Bacteria"/>
</dbReference>
<dbReference type="PROSITE" id="PS51192">
    <property type="entry name" value="HELICASE_ATP_BIND_1"/>
    <property type="match status" value="1"/>
</dbReference>
<evidence type="ECO:0000256" key="3">
    <source>
        <dbReference type="ARBA" id="ARBA00023235"/>
    </source>
</evidence>
<evidence type="ECO:0000256" key="5">
    <source>
        <dbReference type="ARBA" id="ARBA00034808"/>
    </source>
</evidence>
<dbReference type="GO" id="GO:0005524">
    <property type="term" value="F:ATP binding"/>
    <property type="evidence" value="ECO:0007669"/>
    <property type="project" value="InterPro"/>
</dbReference>
<dbReference type="AlphaFoldDB" id="W4RPI6"/>
<dbReference type="EMBL" id="BAUW01000039">
    <property type="protein sequence ID" value="GAE46236.1"/>
    <property type="molecule type" value="Genomic_DNA"/>
</dbReference>
<keyword evidence="7" id="KW-0378">Hydrolase</keyword>
<dbReference type="GO" id="GO:0006281">
    <property type="term" value="P:DNA repair"/>
    <property type="evidence" value="ECO:0007669"/>
    <property type="project" value="TreeGrafter"/>
</dbReference>
<evidence type="ECO:0000259" key="6">
    <source>
        <dbReference type="PROSITE" id="PS51192"/>
    </source>
</evidence>
<sequence>MLQKAHELLQNHFGYSSFRLGQEQAISSVLEGENTVCVMPTGGGKSIVYQIPALVLPGTTIVISPLISLMKDQVDTLTQLGIPATYINSSLSAGEAAARMMMPGTESTSCCTSLPSGWDPGSSSMTCRTWIFH</sequence>
<comment type="similarity">
    <text evidence="1">Belongs to the helicase family. RecQ subfamily.</text>
</comment>
<evidence type="ECO:0000256" key="2">
    <source>
        <dbReference type="ARBA" id="ARBA00023125"/>
    </source>
</evidence>
<reference evidence="7 8" key="1">
    <citation type="submission" date="2013-12" db="EMBL/GenBank/DDBJ databases">
        <title>NBRP : Genome information of microbial organism related human and environment.</title>
        <authorList>
            <person name="Hattori M."/>
            <person name="Oshima K."/>
            <person name="Inaba H."/>
            <person name="Suda W."/>
            <person name="Sakamoto M."/>
            <person name="Iino T."/>
            <person name="Kitahara M."/>
            <person name="Oshida Y."/>
            <person name="Iida T."/>
            <person name="Kudo T."/>
            <person name="Itoh T."/>
            <person name="Ahmed I."/>
            <person name="Ohkuma M."/>
        </authorList>
    </citation>
    <scope>NUCLEOTIDE SEQUENCE [LARGE SCALE GENOMIC DNA]</scope>
    <source>
        <strain evidence="7 8">JCM 21738</strain>
    </source>
</reference>
<dbReference type="GO" id="GO:0043590">
    <property type="term" value="C:bacterial nucleoid"/>
    <property type="evidence" value="ECO:0007669"/>
    <property type="project" value="TreeGrafter"/>
</dbReference>
<comment type="caution">
    <text evidence="7">The sequence shown here is derived from an EMBL/GenBank/DDBJ whole genome shotgun (WGS) entry which is preliminary data.</text>
</comment>
<name>W4RPI6_9BACI</name>
<dbReference type="Gene3D" id="3.40.50.300">
    <property type="entry name" value="P-loop containing nucleotide triphosphate hydrolases"/>
    <property type="match status" value="1"/>
</dbReference>
<keyword evidence="7" id="KW-0067">ATP-binding</keyword>
<organism evidence="7 8">
    <name type="scientific">Mesobacillus boroniphilus JCM 21738</name>
    <dbReference type="NCBI Taxonomy" id="1294265"/>
    <lineage>
        <taxon>Bacteria</taxon>
        <taxon>Bacillati</taxon>
        <taxon>Bacillota</taxon>
        <taxon>Bacilli</taxon>
        <taxon>Bacillales</taxon>
        <taxon>Bacillaceae</taxon>
        <taxon>Mesobacillus</taxon>
    </lineage>
</organism>
<dbReference type="EC" id="5.6.2.4" evidence="5"/>
<comment type="catalytic activity">
    <reaction evidence="4">
        <text>Couples ATP hydrolysis with the unwinding of duplex DNA by translocating in the 3'-5' direction.</text>
        <dbReference type="EC" id="5.6.2.4"/>
    </reaction>
</comment>
<keyword evidence="2" id="KW-0238">DNA-binding</keyword>
<dbReference type="Proteomes" id="UP000018949">
    <property type="component" value="Unassembled WGS sequence"/>
</dbReference>
<gene>
    <name evidence="7" type="ORF">JCM21738_3118</name>
</gene>
<evidence type="ECO:0000256" key="4">
    <source>
        <dbReference type="ARBA" id="ARBA00034617"/>
    </source>
</evidence>
<dbReference type="GO" id="GO:0003677">
    <property type="term" value="F:DNA binding"/>
    <property type="evidence" value="ECO:0007669"/>
    <property type="project" value="UniProtKB-KW"/>
</dbReference>
<dbReference type="SUPFAM" id="SSF52540">
    <property type="entry name" value="P-loop containing nucleoside triphosphate hydrolases"/>
    <property type="match status" value="1"/>
</dbReference>
<evidence type="ECO:0000256" key="1">
    <source>
        <dbReference type="ARBA" id="ARBA00005446"/>
    </source>
</evidence>
<dbReference type="GO" id="GO:0005737">
    <property type="term" value="C:cytoplasm"/>
    <property type="evidence" value="ECO:0007669"/>
    <property type="project" value="TreeGrafter"/>
</dbReference>
<protein>
    <recommendedName>
        <fullName evidence="5">DNA 3'-5' helicase</fullName>
        <ecNumber evidence="5">5.6.2.4</ecNumber>
    </recommendedName>
</protein>
<dbReference type="Pfam" id="PF00270">
    <property type="entry name" value="DEAD"/>
    <property type="match status" value="1"/>
</dbReference>
<dbReference type="InterPro" id="IPR011545">
    <property type="entry name" value="DEAD/DEAH_box_helicase_dom"/>
</dbReference>
<keyword evidence="8" id="KW-1185">Reference proteome</keyword>
<keyword evidence="7" id="KW-0347">Helicase</keyword>
<proteinExistence type="inferred from homology"/>